<name>A0AAW6C0H7_FLAPL</name>
<evidence type="ECO:0000313" key="1">
    <source>
        <dbReference type="EMBL" id="MDB7904798.1"/>
    </source>
</evidence>
<protein>
    <recommendedName>
        <fullName evidence="4">MarR family transcriptional regulator</fullName>
    </recommendedName>
</protein>
<evidence type="ECO:0008006" key="4">
    <source>
        <dbReference type="Google" id="ProtNLM"/>
    </source>
</evidence>
<proteinExistence type="predicted"/>
<evidence type="ECO:0000313" key="2">
    <source>
        <dbReference type="EMBL" id="MDB7933484.1"/>
    </source>
</evidence>
<reference evidence="1" key="1">
    <citation type="submission" date="2023-01" db="EMBL/GenBank/DDBJ databases">
        <title>Human gut microbiome strain richness.</title>
        <authorList>
            <person name="Chen-Liaw A."/>
        </authorList>
    </citation>
    <scope>NUCLEOTIDE SEQUENCE</scope>
    <source>
        <strain evidence="2">1001287st1_F4_1001285I_161205</strain>
        <strain evidence="1">2225st1_A6_2225SCRN_200828</strain>
    </source>
</reference>
<dbReference type="RefSeq" id="WP_007489147.1">
    <property type="nucleotide sequence ID" value="NZ_BAABXT010000001.1"/>
</dbReference>
<dbReference type="EMBL" id="JAQLWV010000013">
    <property type="protein sequence ID" value="MDB7933484.1"/>
    <property type="molecule type" value="Genomic_DNA"/>
</dbReference>
<dbReference type="GeneID" id="63974427"/>
<dbReference type="AlphaFoldDB" id="A0AAW6C0H7"/>
<gene>
    <name evidence="1" type="ORF">PND83_02285</name>
    <name evidence="2" type="ORF">PNE06_10415</name>
</gene>
<sequence length="60" mass="6691">MKKNLRRLSILVSAQTAWNLNKLAEICGYGNNVGKVVDKLVREKMIALKGDRCGSNRDNS</sequence>
<accession>A0AAW6C0H7</accession>
<dbReference type="Proteomes" id="UP001211006">
    <property type="component" value="Unassembled WGS sequence"/>
</dbReference>
<dbReference type="EMBL" id="JAQLWO010000002">
    <property type="protein sequence ID" value="MDB7904798.1"/>
    <property type="molecule type" value="Genomic_DNA"/>
</dbReference>
<dbReference type="Proteomes" id="UP001211173">
    <property type="component" value="Unassembled WGS sequence"/>
</dbReference>
<organism evidence="1 3">
    <name type="scientific">Flavonifractor plautii</name>
    <name type="common">Fusobacterium plautii</name>
    <dbReference type="NCBI Taxonomy" id="292800"/>
    <lineage>
        <taxon>Bacteria</taxon>
        <taxon>Bacillati</taxon>
        <taxon>Bacillota</taxon>
        <taxon>Clostridia</taxon>
        <taxon>Eubacteriales</taxon>
        <taxon>Oscillospiraceae</taxon>
        <taxon>Flavonifractor</taxon>
    </lineage>
</organism>
<evidence type="ECO:0000313" key="3">
    <source>
        <dbReference type="Proteomes" id="UP001211006"/>
    </source>
</evidence>
<comment type="caution">
    <text evidence="1">The sequence shown here is derived from an EMBL/GenBank/DDBJ whole genome shotgun (WGS) entry which is preliminary data.</text>
</comment>